<dbReference type="InterPro" id="IPR002668">
    <property type="entry name" value="CNT_N_dom"/>
</dbReference>
<evidence type="ECO:0000259" key="8">
    <source>
        <dbReference type="Pfam" id="PF01773"/>
    </source>
</evidence>
<keyword evidence="11" id="KW-1185">Reference proteome</keyword>
<evidence type="ECO:0000256" key="3">
    <source>
        <dbReference type="ARBA" id="ARBA00022475"/>
    </source>
</evidence>
<evidence type="ECO:0000256" key="5">
    <source>
        <dbReference type="ARBA" id="ARBA00022989"/>
    </source>
</evidence>
<name>A0A915LN10_MELJA</name>
<feature type="transmembrane region" description="Helical" evidence="7">
    <location>
        <begin position="233"/>
        <end position="249"/>
    </location>
</feature>
<keyword evidence="4 7" id="KW-0812">Transmembrane</keyword>
<dbReference type="InterPro" id="IPR011657">
    <property type="entry name" value="CNT_C_dom"/>
</dbReference>
<accession>A0A915LN10</accession>
<proteinExistence type="inferred from homology"/>
<evidence type="ECO:0000259" key="10">
    <source>
        <dbReference type="Pfam" id="PF07670"/>
    </source>
</evidence>
<feature type="transmembrane region" description="Helical" evidence="7">
    <location>
        <begin position="582"/>
        <end position="604"/>
    </location>
</feature>
<dbReference type="GO" id="GO:0005415">
    <property type="term" value="F:nucleoside:sodium symporter activity"/>
    <property type="evidence" value="ECO:0007669"/>
    <property type="project" value="TreeGrafter"/>
</dbReference>
<comment type="subcellular location">
    <subcellularLocation>
        <location evidence="1">Cell membrane</location>
        <topology evidence="1">Multi-pass membrane protein</topology>
    </subcellularLocation>
</comment>
<feature type="transmembrane region" description="Helical" evidence="7">
    <location>
        <begin position="322"/>
        <end position="344"/>
    </location>
</feature>
<evidence type="ECO:0000256" key="2">
    <source>
        <dbReference type="ARBA" id="ARBA00009033"/>
    </source>
</evidence>
<dbReference type="Pfam" id="PF07670">
    <property type="entry name" value="Gate"/>
    <property type="match status" value="1"/>
</dbReference>
<evidence type="ECO:0000259" key="9">
    <source>
        <dbReference type="Pfam" id="PF07662"/>
    </source>
</evidence>
<feature type="transmembrane region" description="Helical" evidence="7">
    <location>
        <begin position="261"/>
        <end position="278"/>
    </location>
</feature>
<feature type="domain" description="Concentrative nucleoside transporter C-terminal" evidence="9">
    <location>
        <begin position="427"/>
        <end position="636"/>
    </location>
</feature>
<dbReference type="AlphaFoldDB" id="A0A915LN10"/>
<feature type="transmembrane region" description="Helical" evidence="7">
    <location>
        <begin position="482"/>
        <end position="507"/>
    </location>
</feature>
<evidence type="ECO:0000313" key="11">
    <source>
        <dbReference type="Proteomes" id="UP000887561"/>
    </source>
</evidence>
<feature type="transmembrane region" description="Helical" evidence="7">
    <location>
        <begin position="616"/>
        <end position="639"/>
    </location>
</feature>
<dbReference type="SUPFAM" id="SSF53474">
    <property type="entry name" value="alpha/beta-Hydrolases"/>
    <property type="match status" value="1"/>
</dbReference>
<keyword evidence="6 7" id="KW-0472">Membrane</keyword>
<keyword evidence="3" id="KW-1003">Cell membrane</keyword>
<evidence type="ECO:0000256" key="6">
    <source>
        <dbReference type="ARBA" id="ARBA00023136"/>
    </source>
</evidence>
<dbReference type="WBParaSite" id="scaffold1487_cov229.g3178">
    <property type="protein sequence ID" value="scaffold1487_cov229.g3178"/>
    <property type="gene ID" value="scaffold1487_cov229.g3178"/>
</dbReference>
<dbReference type="Pfam" id="PF07662">
    <property type="entry name" value="Nucleos_tra2_C"/>
    <property type="match status" value="1"/>
</dbReference>
<keyword evidence="5 7" id="KW-1133">Transmembrane helix</keyword>
<comment type="similarity">
    <text evidence="2">Belongs to the concentrative nucleoside transporter (CNT) (TC 2.A.41) family.</text>
</comment>
<dbReference type="Gene3D" id="3.40.50.1820">
    <property type="entry name" value="alpha/beta hydrolase"/>
    <property type="match status" value="1"/>
</dbReference>
<protein>
    <submittedName>
        <fullName evidence="12">Sodium/nucleoside cotransporter</fullName>
    </submittedName>
</protein>
<dbReference type="PANTHER" id="PTHR10590">
    <property type="entry name" value="SODIUM/NUCLEOSIDE COTRANSPORTER"/>
    <property type="match status" value="1"/>
</dbReference>
<evidence type="ECO:0000256" key="1">
    <source>
        <dbReference type="ARBA" id="ARBA00004651"/>
    </source>
</evidence>
<evidence type="ECO:0000313" key="12">
    <source>
        <dbReference type="WBParaSite" id="scaffold1487_cov229.g3178"/>
    </source>
</evidence>
<organism evidence="11 12">
    <name type="scientific">Meloidogyne javanica</name>
    <name type="common">Root-knot nematode worm</name>
    <dbReference type="NCBI Taxonomy" id="6303"/>
    <lineage>
        <taxon>Eukaryota</taxon>
        <taxon>Metazoa</taxon>
        <taxon>Ecdysozoa</taxon>
        <taxon>Nematoda</taxon>
        <taxon>Chromadorea</taxon>
        <taxon>Rhabditida</taxon>
        <taxon>Tylenchina</taxon>
        <taxon>Tylenchomorpha</taxon>
        <taxon>Tylenchoidea</taxon>
        <taxon>Meloidogynidae</taxon>
        <taxon>Meloidogyninae</taxon>
        <taxon>Meloidogyne</taxon>
        <taxon>Meloidogyne incognita group</taxon>
    </lineage>
</organism>
<dbReference type="GO" id="GO:0005886">
    <property type="term" value="C:plasma membrane"/>
    <property type="evidence" value="ECO:0007669"/>
    <property type="project" value="UniProtKB-SubCell"/>
</dbReference>
<feature type="transmembrane region" description="Helical" evidence="7">
    <location>
        <begin position="290"/>
        <end position="310"/>
    </location>
</feature>
<reference evidence="12" key="1">
    <citation type="submission" date="2022-11" db="UniProtKB">
        <authorList>
            <consortium name="WormBaseParasite"/>
        </authorList>
    </citation>
    <scope>IDENTIFICATION</scope>
</reference>
<dbReference type="PANTHER" id="PTHR10590:SF4">
    <property type="entry name" value="SOLUTE CARRIER FAMILY 28 MEMBER 3"/>
    <property type="match status" value="1"/>
</dbReference>
<feature type="domain" description="Concentrative nucleoside transporter N-terminal" evidence="8">
    <location>
        <begin position="237"/>
        <end position="309"/>
    </location>
</feature>
<evidence type="ECO:0000256" key="7">
    <source>
        <dbReference type="SAM" id="Phobius"/>
    </source>
</evidence>
<dbReference type="Pfam" id="PF01773">
    <property type="entry name" value="Nucleos_tra2_N"/>
    <property type="match status" value="1"/>
</dbReference>
<dbReference type="InterPro" id="IPR008276">
    <property type="entry name" value="C_nuclsd_transpt"/>
</dbReference>
<dbReference type="Proteomes" id="UP000887561">
    <property type="component" value="Unplaced"/>
</dbReference>
<sequence length="678" mass="73648">MEDTEDVREITIEPEGLSALLGIPLGARSIVIFAHGSGSGRLSPRNNYVAAELRRAGMATLLLDLLRPEEEAIRQNVFDIPLLASRLNRASEWVHSNVETETFTQGYFGASTGAGAALMAVASANPEIKIKAVVSRGGRPDLAIPVLDKVTIPILMLVGSLDEPVIGMNQRAMEALVNCKEKELIIVEGATHLFEEAGTLDNVVQHAKLCNLFGFLIPLSYMIWDCRNTPHRLSGLVGLTFFIIILCLCSHKPSKIKWRPVLWGFLLQFIFGIIVLRWDWGTNKFSEIANLIISILDFTFHGTDFVYGFLSSPPNICGMHPVLAFKILQVIIYVGALVSVLYFYGIIQAVLKRLAWLMQFTMGTTATESLNACGCVFLGNAESPLLIRPYIEKMTNSELHALITTGFSCIAGAVFAVFISFGACPRYLLSAAVMGAPGSLACSKLLYPETEESITKGVDDLDLPPSEKKNAMESISAGSTEAIHLVNCLVASMITFISLTALISGIIEYAGSLLGYPGWSLELLFGYALFPIAYLIGVTDGMDQALLVGRLLGIKIAVSDFLSFKQLGEILHLLTPRTAMIATYSLCSFSNLISAGAQMAILGGIAPKTKPIISKLIMSALLGGNITCFISACIAGILIEDPILCQKTYGIQSENCFDINLHQKFMEEIISQRNITLN</sequence>
<dbReference type="InterPro" id="IPR011642">
    <property type="entry name" value="Gate_dom"/>
</dbReference>
<feature type="domain" description="Nucleoside transporter/FeoB GTPase Gate" evidence="10">
    <location>
        <begin position="325"/>
        <end position="422"/>
    </location>
</feature>
<dbReference type="InterPro" id="IPR029058">
    <property type="entry name" value="AB_hydrolase_fold"/>
</dbReference>
<feature type="transmembrane region" description="Helical" evidence="7">
    <location>
        <begin position="399"/>
        <end position="421"/>
    </location>
</feature>
<feature type="transmembrane region" description="Helical" evidence="7">
    <location>
        <begin position="519"/>
        <end position="538"/>
    </location>
</feature>
<evidence type="ECO:0000256" key="4">
    <source>
        <dbReference type="ARBA" id="ARBA00022692"/>
    </source>
</evidence>